<keyword evidence="3" id="KW-0804">Transcription</keyword>
<dbReference type="InterPro" id="IPR003347">
    <property type="entry name" value="JmjC_dom"/>
</dbReference>
<feature type="compositionally biased region" description="Polar residues" evidence="5">
    <location>
        <begin position="1262"/>
        <end position="1292"/>
    </location>
</feature>
<dbReference type="GeneID" id="20344746"/>
<feature type="compositionally biased region" description="Low complexity" evidence="5">
    <location>
        <begin position="1376"/>
        <end position="1388"/>
    </location>
</feature>
<evidence type="ECO:0000256" key="3">
    <source>
        <dbReference type="ARBA" id="ARBA00023163"/>
    </source>
</evidence>
<dbReference type="SMART" id="SM00558">
    <property type="entry name" value="JmjC"/>
    <property type="match status" value="1"/>
</dbReference>
<feature type="compositionally biased region" description="Acidic residues" evidence="5">
    <location>
        <begin position="549"/>
        <end position="561"/>
    </location>
</feature>
<evidence type="ECO:0000256" key="2">
    <source>
        <dbReference type="ARBA" id="ARBA00023015"/>
    </source>
</evidence>
<dbReference type="OrthoDB" id="298344at2759"/>
<dbReference type="SUPFAM" id="SSF51197">
    <property type="entry name" value="Clavaminate synthase-like"/>
    <property type="match status" value="1"/>
</dbReference>
<reference evidence="8" key="4">
    <citation type="journal article" date="2015" name="G3 (Bethesda)">
        <title>Genome sequences of three phytopathogenic species of the Magnaporthaceae family of fungi.</title>
        <authorList>
            <person name="Okagaki L.H."/>
            <person name="Nunes C.C."/>
            <person name="Sailsbery J."/>
            <person name="Clay B."/>
            <person name="Brown D."/>
            <person name="John T."/>
            <person name="Oh Y."/>
            <person name="Young N."/>
            <person name="Fitzgerald M."/>
            <person name="Haas B.J."/>
            <person name="Zeng Q."/>
            <person name="Young S."/>
            <person name="Adiconis X."/>
            <person name="Fan L."/>
            <person name="Levin J.Z."/>
            <person name="Mitchell T.K."/>
            <person name="Okubara P.A."/>
            <person name="Farman M.L."/>
            <person name="Kohn L.M."/>
            <person name="Birren B."/>
            <person name="Ma L.-J."/>
            <person name="Dean R.A."/>
        </authorList>
    </citation>
    <scope>NUCLEOTIDE SEQUENCE</scope>
    <source>
        <strain evidence="8">R3-111a-1</strain>
    </source>
</reference>
<feature type="region of interest" description="Disordered" evidence="5">
    <location>
        <begin position="880"/>
        <end position="930"/>
    </location>
</feature>
<accession>J3NSN9</accession>
<name>J3NSN9_GAET3</name>
<dbReference type="Proteomes" id="UP000006039">
    <property type="component" value="Unassembled WGS sequence"/>
</dbReference>
<evidence type="ECO:0000256" key="4">
    <source>
        <dbReference type="ARBA" id="ARBA00023242"/>
    </source>
</evidence>
<feature type="compositionally biased region" description="Basic residues" evidence="5">
    <location>
        <begin position="990"/>
        <end position="999"/>
    </location>
</feature>
<organism evidence="7">
    <name type="scientific">Gaeumannomyces tritici (strain R3-111a-1)</name>
    <name type="common">Wheat and barley take-all root rot fungus</name>
    <name type="synonym">Gaeumannomyces graminis var. tritici</name>
    <dbReference type="NCBI Taxonomy" id="644352"/>
    <lineage>
        <taxon>Eukaryota</taxon>
        <taxon>Fungi</taxon>
        <taxon>Dikarya</taxon>
        <taxon>Ascomycota</taxon>
        <taxon>Pezizomycotina</taxon>
        <taxon>Sordariomycetes</taxon>
        <taxon>Sordariomycetidae</taxon>
        <taxon>Magnaporthales</taxon>
        <taxon>Magnaporthaceae</taxon>
        <taxon>Gaeumannomyces</taxon>
    </lineage>
</organism>
<feature type="compositionally biased region" description="Acidic residues" evidence="5">
    <location>
        <begin position="1037"/>
        <end position="1050"/>
    </location>
</feature>
<dbReference type="InterPro" id="IPR018866">
    <property type="entry name" value="Znf-4CXXC_R1"/>
</dbReference>
<dbReference type="HOGENOM" id="CLU_003774_1_2_1"/>
<dbReference type="PRINTS" id="PR00929">
    <property type="entry name" value="ATHOOK"/>
</dbReference>
<feature type="compositionally biased region" description="Basic and acidic residues" evidence="5">
    <location>
        <begin position="690"/>
        <end position="713"/>
    </location>
</feature>
<feature type="compositionally biased region" description="Basic residues" evidence="5">
    <location>
        <begin position="1120"/>
        <end position="1130"/>
    </location>
</feature>
<evidence type="ECO:0000256" key="1">
    <source>
        <dbReference type="ARBA" id="ARBA00004123"/>
    </source>
</evidence>
<dbReference type="RefSeq" id="XP_009220347.1">
    <property type="nucleotide sequence ID" value="XM_009222083.1"/>
</dbReference>
<dbReference type="EnsemblFungi" id="EJT79202">
    <property type="protein sequence ID" value="EJT79202"/>
    <property type="gene ID" value="GGTG_04288"/>
</dbReference>
<feature type="compositionally biased region" description="Basic and acidic residues" evidence="5">
    <location>
        <begin position="1164"/>
        <end position="1187"/>
    </location>
</feature>
<feature type="compositionally biased region" description="Basic residues" evidence="5">
    <location>
        <begin position="1214"/>
        <end position="1225"/>
    </location>
</feature>
<dbReference type="STRING" id="644352.J3NSN9"/>
<reference evidence="7" key="2">
    <citation type="submission" date="2010-07" db="EMBL/GenBank/DDBJ databases">
        <authorList>
            <consortium name="The Broad Institute Genome Sequencing Platform"/>
            <consortium name="Broad Institute Genome Sequencing Center for Infectious Disease"/>
            <person name="Ma L.-J."/>
            <person name="Dead R."/>
            <person name="Young S."/>
            <person name="Zeng Q."/>
            <person name="Koehrsen M."/>
            <person name="Alvarado L."/>
            <person name="Berlin A."/>
            <person name="Chapman S.B."/>
            <person name="Chen Z."/>
            <person name="Freedman E."/>
            <person name="Gellesch M."/>
            <person name="Goldberg J."/>
            <person name="Griggs A."/>
            <person name="Gujja S."/>
            <person name="Heilman E.R."/>
            <person name="Heiman D."/>
            <person name="Hepburn T."/>
            <person name="Howarth C."/>
            <person name="Jen D."/>
            <person name="Larson L."/>
            <person name="Mehta T."/>
            <person name="Neiman D."/>
            <person name="Pearson M."/>
            <person name="Roberts A."/>
            <person name="Saif S."/>
            <person name="Shea T."/>
            <person name="Shenoy N."/>
            <person name="Sisk P."/>
            <person name="Stolte C."/>
            <person name="Sykes S."/>
            <person name="Walk T."/>
            <person name="White J."/>
            <person name="Yandava C."/>
            <person name="Haas B."/>
            <person name="Nusbaum C."/>
            <person name="Birren B."/>
        </authorList>
    </citation>
    <scope>NUCLEOTIDE SEQUENCE</scope>
    <source>
        <strain evidence="7">R3-111a-1</strain>
    </source>
</reference>
<dbReference type="Pfam" id="PF02373">
    <property type="entry name" value="JmjC"/>
    <property type="match status" value="1"/>
</dbReference>
<dbReference type="GO" id="GO:0003677">
    <property type="term" value="F:DNA binding"/>
    <property type="evidence" value="ECO:0007669"/>
    <property type="project" value="InterPro"/>
</dbReference>
<sequence length="1408" mass="157930">MPSSTHPQAKFDPIPPDLDLEALVENTPNFEWVLRVPAAKIHRLGPQGFEKLVLLHVILGGRPLVIEKWNDRMPRSVFSAQWLEATYDKKEEAVRDIGSQSDMRMTIGHYLRSMKQLANQWTPSNFRDERRQRLYLKDIDCPPEWHDRLQKILPANVFYMNDNIDQRGRQPDADSFEDRSIAPSGDLMSSLPEEMRAQNLMCYIGHEGTYTPAHREMCASLGQNIMVEASTDENGEKAGSSVWFMTETKDREVVKEFFLSMLGHDIEIEKHFAQINAWKKATFPVYVVEQRVGDFILVPPLAPHQVWNRGTRTMKVAWNRTTVETLEMALHEALPKARLVCRDEQYKNKAIIYYSLKKYCRDIRSLEENQDAGWLDIGQDIMRNSARSKQMMHDFKKLFSLFTEILVGEMFGHKETNVEFIEFDSNITCSYCRANIFNRFLTCKHCVRVLVNGDEDTYDICMECYTMGRSCVCTSNLTWCEQWDWAELVENYETWRTMIITDDGYIDINNSPLPLEIARRKKNKKSLAQICQEQLRRRPFKDITKIDEPEAQEPSDVEVDDEGRPVKKKKGRKKKKGEVYRCHVCCHKDNTFRLAFCSNQGCTEAYCYGTLYRAFDMMPQDVMAIERWKCPRCTGICNCGSCRRLGTTTPYTPKNTLLGHDTKRIADDRSIELLVDFRIHNLNWLKATGEEGRSQDSRRMQKLKEQAEADKASSSRPSADPTVPGDGAVQPPATNGYGDQSNILGGAPVAGGPADQQAHGAEDTTLADLADQSAFADMSAYPEPTGGHDRMLGLAYYQQDDSPDKILFDEYEMFSAEDLQQEEQSEFLKKSLRAAKRRARLLDDNDPDFIGPRSHKRKRPRMDEDVAALYHAMVDPTLTDDVTMGGTNGADEGTAADPPDAAPGEPGGGEDDIDRQYLPYEPNQPTLRHARPTISYLEPEMNPEDEFNEIMVPKQPKGPEAGDVVDSMDPIDLAAGALRTLTGEGAPQPPRRRPGRPKGPRNPVRLAAAVEKEQEPRTRHSRTSLLASKGLDRIIDPDDSDANANEEEISELLAMELDGPESQGPTHPEASTPAPPRRRGRPPKQRTVMDTPDSASRDARPTPAHSAEPKFLSMKERMALKGKKFKIKARKGSESVSTPSSSVQVEKPSPVPTAGQGVEQQPEDQPKEPEDQPEKQSEQPEQPEKQVEVPNPRPRGRPPRVSQTHLPEEPKARPKERRPRGRPPRVHKDGQPEAQPEKHRPRGRPRKEDSGGVDDDNFIPRSRQQTSSQGQASSLEQTSRKPSQTTSTTNSVEPRHSLAPSAAKPVAVPPRPPPQAAAPPQPPVPKGPTVVRLGDTDSESDGGMFVDNHGFDDLSISESDNDSDDEDIPAHQPVFAARGGRTGMSTRGGPRGGPPRGARGIRGGLGAR</sequence>
<feature type="region of interest" description="Disordered" evidence="5">
    <location>
        <begin position="542"/>
        <end position="572"/>
    </location>
</feature>
<feature type="region of interest" description="Disordered" evidence="5">
    <location>
        <begin position="690"/>
        <end position="760"/>
    </location>
</feature>
<dbReference type="VEuPathDB" id="FungiDB:GGTG_04288"/>
<feature type="compositionally biased region" description="Basic and acidic residues" evidence="5">
    <location>
        <begin position="1226"/>
        <end position="1238"/>
    </location>
</feature>
<dbReference type="eggNOG" id="ENOG502S0T9">
    <property type="taxonomic scope" value="Eukaryota"/>
</dbReference>
<evidence type="ECO:0000313" key="9">
    <source>
        <dbReference type="Proteomes" id="UP000006039"/>
    </source>
</evidence>
<dbReference type="Pfam" id="PF10497">
    <property type="entry name" value="zf-4CXXC_R1"/>
    <property type="match status" value="1"/>
</dbReference>
<dbReference type="InterPro" id="IPR017956">
    <property type="entry name" value="AT_hook_DNA-bd_motif"/>
</dbReference>
<proteinExistence type="predicted"/>
<feature type="domain" description="JmjC" evidence="6">
    <location>
        <begin position="166"/>
        <end position="337"/>
    </location>
</feature>
<evidence type="ECO:0000259" key="6">
    <source>
        <dbReference type="PROSITE" id="PS51184"/>
    </source>
</evidence>
<evidence type="ECO:0000313" key="7">
    <source>
        <dbReference type="EMBL" id="EJT79202.1"/>
    </source>
</evidence>
<feature type="compositionally biased region" description="Gly residues" evidence="5">
    <location>
        <begin position="1389"/>
        <end position="1408"/>
    </location>
</feature>
<feature type="compositionally biased region" description="Low complexity" evidence="5">
    <location>
        <begin position="1134"/>
        <end position="1145"/>
    </location>
</feature>
<feature type="region of interest" description="Disordered" evidence="5">
    <location>
        <begin position="951"/>
        <end position="1408"/>
    </location>
</feature>
<reference evidence="7" key="3">
    <citation type="submission" date="2010-09" db="EMBL/GenBank/DDBJ databases">
        <title>Annotation of Gaeumannomyces graminis var. tritici R3-111a-1.</title>
        <authorList>
            <consortium name="The Broad Institute Genome Sequencing Platform"/>
            <person name="Ma L.-J."/>
            <person name="Dead R."/>
            <person name="Young S.K."/>
            <person name="Zeng Q."/>
            <person name="Gargeya S."/>
            <person name="Fitzgerald M."/>
            <person name="Haas B."/>
            <person name="Abouelleil A."/>
            <person name="Alvarado L."/>
            <person name="Arachchi H.M."/>
            <person name="Berlin A."/>
            <person name="Brown A."/>
            <person name="Chapman S.B."/>
            <person name="Chen Z."/>
            <person name="Dunbar C."/>
            <person name="Freedman E."/>
            <person name="Gearin G."/>
            <person name="Gellesch M."/>
            <person name="Goldberg J."/>
            <person name="Griggs A."/>
            <person name="Gujja S."/>
            <person name="Heiman D."/>
            <person name="Howarth C."/>
            <person name="Larson L."/>
            <person name="Lui A."/>
            <person name="MacDonald P.J.P."/>
            <person name="Mehta T."/>
            <person name="Montmayeur A."/>
            <person name="Murphy C."/>
            <person name="Neiman D."/>
            <person name="Pearson M."/>
            <person name="Priest M."/>
            <person name="Roberts A."/>
            <person name="Saif S."/>
            <person name="Shea T."/>
            <person name="Shenoy N."/>
            <person name="Sisk P."/>
            <person name="Stolte C."/>
            <person name="Sykes S."/>
            <person name="Yandava C."/>
            <person name="Wortman J."/>
            <person name="Nusbaum C."/>
            <person name="Birren B."/>
        </authorList>
    </citation>
    <scope>NUCLEOTIDE SEQUENCE</scope>
    <source>
        <strain evidence="7">R3-111a-1</strain>
    </source>
</reference>
<dbReference type="EMBL" id="GL385396">
    <property type="protein sequence ID" value="EJT79202.1"/>
    <property type="molecule type" value="Genomic_DNA"/>
</dbReference>
<comment type="subcellular location">
    <subcellularLocation>
        <location evidence="1">Nucleus</location>
    </subcellularLocation>
</comment>
<keyword evidence="2" id="KW-0805">Transcription regulation</keyword>
<evidence type="ECO:0000256" key="5">
    <source>
        <dbReference type="SAM" id="MobiDB-lite"/>
    </source>
</evidence>
<evidence type="ECO:0000313" key="8">
    <source>
        <dbReference type="EnsemblFungi" id="EJT79202"/>
    </source>
</evidence>
<keyword evidence="9" id="KW-1185">Reference proteome</keyword>
<gene>
    <name evidence="8" type="primary">20344746</name>
    <name evidence="7" type="ORF">GGTG_04288</name>
</gene>
<reference evidence="8" key="5">
    <citation type="submission" date="2018-04" db="UniProtKB">
        <authorList>
            <consortium name="EnsemblFungi"/>
        </authorList>
    </citation>
    <scope>IDENTIFICATION</scope>
    <source>
        <strain evidence="8">R3-111a-1</strain>
    </source>
</reference>
<keyword evidence="4" id="KW-0539">Nucleus</keyword>
<dbReference type="SMART" id="SM00384">
    <property type="entry name" value="AT_hook"/>
    <property type="match status" value="4"/>
</dbReference>
<feature type="compositionally biased region" description="Low complexity" evidence="5">
    <location>
        <begin position="889"/>
        <end position="904"/>
    </location>
</feature>
<reference evidence="9" key="1">
    <citation type="submission" date="2010-07" db="EMBL/GenBank/DDBJ databases">
        <title>The genome sequence of Gaeumannomyces graminis var. tritici strain R3-111a-1.</title>
        <authorList>
            <consortium name="The Broad Institute Genome Sequencing Platform"/>
            <person name="Ma L.-J."/>
            <person name="Dead R."/>
            <person name="Young S."/>
            <person name="Zeng Q."/>
            <person name="Koehrsen M."/>
            <person name="Alvarado L."/>
            <person name="Berlin A."/>
            <person name="Chapman S.B."/>
            <person name="Chen Z."/>
            <person name="Freedman E."/>
            <person name="Gellesch M."/>
            <person name="Goldberg J."/>
            <person name="Griggs A."/>
            <person name="Gujja S."/>
            <person name="Heilman E.R."/>
            <person name="Heiman D."/>
            <person name="Hepburn T."/>
            <person name="Howarth C."/>
            <person name="Jen D."/>
            <person name="Larson L."/>
            <person name="Mehta T."/>
            <person name="Neiman D."/>
            <person name="Pearson M."/>
            <person name="Roberts A."/>
            <person name="Saif S."/>
            <person name="Shea T."/>
            <person name="Shenoy N."/>
            <person name="Sisk P."/>
            <person name="Stolte C."/>
            <person name="Sykes S."/>
            <person name="Walk T."/>
            <person name="White J."/>
            <person name="Yandava C."/>
            <person name="Haas B."/>
            <person name="Nusbaum C."/>
            <person name="Birren B."/>
        </authorList>
    </citation>
    <scope>NUCLEOTIDE SEQUENCE [LARGE SCALE GENOMIC DNA]</scope>
    <source>
        <strain evidence="9">R3-111a-1</strain>
    </source>
</reference>
<feature type="compositionally biased region" description="Pro residues" evidence="5">
    <location>
        <begin position="1307"/>
        <end position="1326"/>
    </location>
</feature>
<dbReference type="GO" id="GO:0005634">
    <property type="term" value="C:nucleus"/>
    <property type="evidence" value="ECO:0007669"/>
    <property type="project" value="UniProtKB-SubCell"/>
</dbReference>
<dbReference type="PROSITE" id="PS51184">
    <property type="entry name" value="JMJC"/>
    <property type="match status" value="1"/>
</dbReference>
<dbReference type="Gene3D" id="2.60.120.650">
    <property type="entry name" value="Cupin"/>
    <property type="match status" value="1"/>
</dbReference>
<protein>
    <submittedName>
        <fullName evidence="7">JmjC domain-containing protein</fullName>
    </submittedName>
</protein>